<keyword evidence="4" id="KW-0238">DNA-binding</keyword>
<dbReference type="GO" id="GO:0016987">
    <property type="term" value="F:sigma factor activity"/>
    <property type="evidence" value="ECO:0007669"/>
    <property type="project" value="UniProtKB-KW"/>
</dbReference>
<evidence type="ECO:0000313" key="9">
    <source>
        <dbReference type="Proteomes" id="UP000252669"/>
    </source>
</evidence>
<evidence type="ECO:0000256" key="5">
    <source>
        <dbReference type="ARBA" id="ARBA00023163"/>
    </source>
</evidence>
<dbReference type="CDD" id="cd06171">
    <property type="entry name" value="Sigma70_r4"/>
    <property type="match status" value="1"/>
</dbReference>
<evidence type="ECO:0000256" key="2">
    <source>
        <dbReference type="ARBA" id="ARBA00023015"/>
    </source>
</evidence>
<feature type="domain" description="RNA polymerase sigma factor 70 region 4 type 2" evidence="7">
    <location>
        <begin position="94"/>
        <end position="146"/>
    </location>
</feature>
<dbReference type="EMBL" id="PDKB01000010">
    <property type="protein sequence ID" value="RBQ28849.1"/>
    <property type="molecule type" value="Genomic_DNA"/>
</dbReference>
<dbReference type="NCBIfam" id="TIGR02937">
    <property type="entry name" value="sigma70-ECF"/>
    <property type="match status" value="1"/>
</dbReference>
<dbReference type="Pfam" id="PF04542">
    <property type="entry name" value="Sigma70_r2"/>
    <property type="match status" value="1"/>
</dbReference>
<keyword evidence="5" id="KW-0804">Transcription</keyword>
<dbReference type="GO" id="GO:0006352">
    <property type="term" value="P:DNA-templated transcription initiation"/>
    <property type="evidence" value="ECO:0007669"/>
    <property type="project" value="InterPro"/>
</dbReference>
<organism evidence="8 9">
    <name type="scientific">Aliarcobacter vitoriensis</name>
    <dbReference type="NCBI Taxonomy" id="2011099"/>
    <lineage>
        <taxon>Bacteria</taxon>
        <taxon>Pseudomonadati</taxon>
        <taxon>Campylobacterota</taxon>
        <taxon>Epsilonproteobacteria</taxon>
        <taxon>Campylobacterales</taxon>
        <taxon>Arcobacteraceae</taxon>
        <taxon>Aliarcobacter</taxon>
    </lineage>
</organism>
<comment type="caution">
    <text evidence="8">The sequence shown here is derived from an EMBL/GenBank/DDBJ whole genome shotgun (WGS) entry which is preliminary data.</text>
</comment>
<proteinExistence type="inferred from homology"/>
<dbReference type="PANTHER" id="PTHR43133">
    <property type="entry name" value="RNA POLYMERASE ECF-TYPE SIGMA FACTO"/>
    <property type="match status" value="1"/>
</dbReference>
<dbReference type="InterPro" id="IPR013325">
    <property type="entry name" value="RNA_pol_sigma_r2"/>
</dbReference>
<evidence type="ECO:0000256" key="4">
    <source>
        <dbReference type="ARBA" id="ARBA00023125"/>
    </source>
</evidence>
<evidence type="ECO:0000256" key="3">
    <source>
        <dbReference type="ARBA" id="ARBA00023082"/>
    </source>
</evidence>
<feature type="domain" description="RNA polymerase sigma-70 region 2" evidence="6">
    <location>
        <begin position="2"/>
        <end position="63"/>
    </location>
</feature>
<evidence type="ECO:0000259" key="7">
    <source>
        <dbReference type="Pfam" id="PF08281"/>
    </source>
</evidence>
<dbReference type="InterPro" id="IPR036388">
    <property type="entry name" value="WH-like_DNA-bd_sf"/>
</dbReference>
<dbReference type="PANTHER" id="PTHR43133:SF8">
    <property type="entry name" value="RNA POLYMERASE SIGMA FACTOR HI_1459-RELATED"/>
    <property type="match status" value="1"/>
</dbReference>
<keyword evidence="3" id="KW-0731">Sigma factor</keyword>
<dbReference type="InterPro" id="IPR007627">
    <property type="entry name" value="RNA_pol_sigma70_r2"/>
</dbReference>
<dbReference type="GO" id="GO:0003677">
    <property type="term" value="F:DNA binding"/>
    <property type="evidence" value="ECO:0007669"/>
    <property type="project" value="UniProtKB-KW"/>
</dbReference>
<dbReference type="Pfam" id="PF08281">
    <property type="entry name" value="Sigma70_r4_2"/>
    <property type="match status" value="1"/>
</dbReference>
<name>A0A366MTM8_9BACT</name>
<dbReference type="InterPro" id="IPR014284">
    <property type="entry name" value="RNA_pol_sigma-70_dom"/>
</dbReference>
<dbReference type="AlphaFoldDB" id="A0A366MTM8"/>
<dbReference type="RefSeq" id="WP_113894443.1">
    <property type="nucleotide sequence ID" value="NZ_JANJGA010000010.1"/>
</dbReference>
<dbReference type="InterPro" id="IPR039425">
    <property type="entry name" value="RNA_pol_sigma-70-like"/>
</dbReference>
<accession>A0A366MTM8</accession>
<sequence>MTKYYKEILNYVSKLTGDAEKAKDVTQETYLRAISAEQEKDINRSFLYKTAKNIVIDYIRKRNKDNHVEFIEEIITSPKDEQPEEVVLSDNHYENIMKIVDTLPKRSKEAFLMHSIDGYERKEIAQKMGISQSAVEKLINRAIKNLQEKLITTQEEF</sequence>
<protein>
    <submittedName>
        <fullName evidence="8">RNA polymerase subunit sigma</fullName>
    </submittedName>
</protein>
<dbReference type="OrthoDB" id="5365776at2"/>
<keyword evidence="2" id="KW-0805">Transcription regulation</keyword>
<dbReference type="Proteomes" id="UP000252669">
    <property type="component" value="Unassembled WGS sequence"/>
</dbReference>
<gene>
    <name evidence="8" type="ORF">CRU91_06650</name>
</gene>
<dbReference type="SUPFAM" id="SSF88659">
    <property type="entry name" value="Sigma3 and sigma4 domains of RNA polymerase sigma factors"/>
    <property type="match status" value="1"/>
</dbReference>
<keyword evidence="9" id="KW-1185">Reference proteome</keyword>
<dbReference type="InterPro" id="IPR013324">
    <property type="entry name" value="RNA_pol_sigma_r3/r4-like"/>
</dbReference>
<evidence type="ECO:0000313" key="8">
    <source>
        <dbReference type="EMBL" id="RBQ28849.1"/>
    </source>
</evidence>
<dbReference type="Gene3D" id="1.10.10.10">
    <property type="entry name" value="Winged helix-like DNA-binding domain superfamily/Winged helix DNA-binding domain"/>
    <property type="match status" value="1"/>
</dbReference>
<dbReference type="SUPFAM" id="SSF88946">
    <property type="entry name" value="Sigma2 domain of RNA polymerase sigma factors"/>
    <property type="match status" value="1"/>
</dbReference>
<dbReference type="InterPro" id="IPR013249">
    <property type="entry name" value="RNA_pol_sigma70_r4_t2"/>
</dbReference>
<dbReference type="Gene3D" id="1.10.1740.10">
    <property type="match status" value="1"/>
</dbReference>
<reference evidence="8 9" key="1">
    <citation type="submission" date="2017-10" db="EMBL/GenBank/DDBJ databases">
        <title>Genomics of the genus Arcobacter.</title>
        <authorList>
            <person name="Perez-Cataluna A."/>
            <person name="Figueras M.J."/>
        </authorList>
    </citation>
    <scope>NUCLEOTIDE SEQUENCE [LARGE SCALE GENOMIC DNA]</scope>
    <source>
        <strain evidence="8 9">CECT 9230</strain>
    </source>
</reference>
<evidence type="ECO:0000259" key="6">
    <source>
        <dbReference type="Pfam" id="PF04542"/>
    </source>
</evidence>
<evidence type="ECO:0000256" key="1">
    <source>
        <dbReference type="ARBA" id="ARBA00010641"/>
    </source>
</evidence>
<comment type="similarity">
    <text evidence="1">Belongs to the sigma-70 factor family. ECF subfamily.</text>
</comment>